<protein>
    <recommendedName>
        <fullName evidence="14">PTS system sucrose-specific EIIBCA component</fullName>
        <ecNumber evidence="11">2.7.1.211</ecNumber>
    </recommendedName>
    <alternativeName>
        <fullName evidence="15">EIIBCA-Scr</fullName>
    </alternativeName>
</protein>
<dbReference type="GO" id="GO:0090589">
    <property type="term" value="F:protein-phosphocysteine-trehalose phosphotransferase system transporter activity"/>
    <property type="evidence" value="ECO:0007669"/>
    <property type="project" value="TreeGrafter"/>
</dbReference>
<dbReference type="InterPro" id="IPR011055">
    <property type="entry name" value="Dup_hybrid_motif"/>
</dbReference>
<dbReference type="GO" id="GO:0009401">
    <property type="term" value="P:phosphoenolpyruvate-dependent sugar phosphotransferase system"/>
    <property type="evidence" value="ECO:0007669"/>
    <property type="project" value="UniProtKB-KW"/>
</dbReference>
<accession>A0A7V9WQC6</accession>
<dbReference type="GO" id="GO:0005886">
    <property type="term" value="C:plasma membrane"/>
    <property type="evidence" value="ECO:0007669"/>
    <property type="project" value="UniProtKB-SubCell"/>
</dbReference>
<dbReference type="GO" id="GO:0015574">
    <property type="term" value="F:trehalose transmembrane transporter activity"/>
    <property type="evidence" value="ECO:0007669"/>
    <property type="project" value="InterPro"/>
</dbReference>
<evidence type="ECO:0000313" key="22">
    <source>
        <dbReference type="Proteomes" id="UP000524462"/>
    </source>
</evidence>
<dbReference type="PROSITE" id="PS51093">
    <property type="entry name" value="PTS_EIIA_TYPE_1"/>
    <property type="match status" value="1"/>
</dbReference>
<dbReference type="GO" id="GO:0008982">
    <property type="term" value="F:protein-N(PI)-phosphohistidine-sugar phosphotransferase activity"/>
    <property type="evidence" value="ECO:0007669"/>
    <property type="project" value="InterPro"/>
</dbReference>
<comment type="function">
    <text evidence="12">The phosphoenolpyruvate-dependent sugar phosphotransferase system (sugar PTS), a major carbohydrate active transport system, catalyzes the phosphorylation of incoming sugar substrates concomitantly with their translocation across the cell membrane. This system is involved in sucrose transport.</text>
</comment>
<dbReference type="GO" id="GO:0016301">
    <property type="term" value="F:kinase activity"/>
    <property type="evidence" value="ECO:0007669"/>
    <property type="project" value="UniProtKB-KW"/>
</dbReference>
<dbReference type="Pfam" id="PF00367">
    <property type="entry name" value="PTS_EIIB"/>
    <property type="match status" value="1"/>
</dbReference>
<dbReference type="Pfam" id="PF00358">
    <property type="entry name" value="PTS_EIIA_1"/>
    <property type="match status" value="1"/>
</dbReference>
<dbReference type="NCBIfam" id="TIGR00830">
    <property type="entry name" value="PTBA"/>
    <property type="match status" value="1"/>
</dbReference>
<evidence type="ECO:0000256" key="4">
    <source>
        <dbReference type="ARBA" id="ARBA00022597"/>
    </source>
</evidence>
<dbReference type="CDD" id="cd00212">
    <property type="entry name" value="PTS_IIB_glc"/>
    <property type="match status" value="1"/>
</dbReference>
<evidence type="ECO:0000256" key="8">
    <source>
        <dbReference type="ARBA" id="ARBA00022777"/>
    </source>
</evidence>
<dbReference type="PROSITE" id="PS01035">
    <property type="entry name" value="PTS_EIIB_TYPE_1_CYS"/>
    <property type="match status" value="1"/>
</dbReference>
<evidence type="ECO:0000256" key="17">
    <source>
        <dbReference type="SAM" id="Phobius"/>
    </source>
</evidence>
<dbReference type="InterPro" id="IPR003352">
    <property type="entry name" value="PTS_EIIC"/>
</dbReference>
<keyword evidence="4" id="KW-0762">Sugar transport</keyword>
<dbReference type="InterPro" id="IPR018113">
    <property type="entry name" value="PTrfase_EIIB_Cys"/>
</dbReference>
<dbReference type="InterPro" id="IPR050558">
    <property type="entry name" value="PTS_Sugar-Specific_Components"/>
</dbReference>
<feature type="transmembrane region" description="Helical" evidence="17">
    <location>
        <begin position="405"/>
        <end position="427"/>
    </location>
</feature>
<comment type="catalytic activity">
    <reaction evidence="13">
        <text>N(pros)-phospho-L-histidyl-[protein](out) + sucrose = sucrose 6(G)-phosphate(in) + L-histidyl-[protein]</text>
        <dbReference type="Rhea" id="RHEA:49236"/>
        <dbReference type="Rhea" id="RHEA-COMP:9745"/>
        <dbReference type="Rhea" id="RHEA-COMP:9746"/>
        <dbReference type="ChEBI" id="CHEBI:17992"/>
        <dbReference type="ChEBI" id="CHEBI:29979"/>
        <dbReference type="ChEBI" id="CHEBI:64837"/>
        <dbReference type="ChEBI" id="CHEBI:91002"/>
        <dbReference type="EC" id="2.7.1.211"/>
    </reaction>
</comment>
<evidence type="ECO:0000256" key="11">
    <source>
        <dbReference type="ARBA" id="ARBA00044053"/>
    </source>
</evidence>
<name>A0A7V9WQC6_STRPO</name>
<evidence type="ECO:0000256" key="16">
    <source>
        <dbReference type="PROSITE-ProRule" id="PRU00421"/>
    </source>
</evidence>
<keyword evidence="6" id="KW-0598">Phosphotransferase system</keyword>
<evidence type="ECO:0000256" key="12">
    <source>
        <dbReference type="ARBA" id="ARBA00045139"/>
    </source>
</evidence>
<feature type="domain" description="PTS EIIA type-1" evidence="18">
    <location>
        <begin position="532"/>
        <end position="636"/>
    </location>
</feature>
<feature type="transmembrane region" description="Helical" evidence="17">
    <location>
        <begin position="263"/>
        <end position="289"/>
    </location>
</feature>
<evidence type="ECO:0000259" key="20">
    <source>
        <dbReference type="PROSITE" id="PS51103"/>
    </source>
</evidence>
<feature type="transmembrane region" description="Helical" evidence="17">
    <location>
        <begin position="348"/>
        <end position="368"/>
    </location>
</feature>
<evidence type="ECO:0000256" key="13">
    <source>
        <dbReference type="ARBA" id="ARBA00048931"/>
    </source>
</evidence>
<proteinExistence type="predicted"/>
<evidence type="ECO:0000256" key="10">
    <source>
        <dbReference type="ARBA" id="ARBA00023136"/>
    </source>
</evidence>
<sequence length="664" mass="71318">MGKFENEAKRLLSAIGGKENIKAVTHCATRMRFVLNDNSKANIKEIEKIPAVKGTFTNAGQFQVIIGNDVPIFYNEFTAVSGVEGVSKEAAKSAAKSNQNVFQRVMTMLAEIFTPIIPAIIVGGLILGFRNLIDSVPWGFLDGKTVVEVSKFWAGVDGFLWLPGEAIFHFLPVGITWSVSRKMGTTQILGIVLGICLVSPQLLNAYAVATTPASEIAKNWVWDFGFFTINKIGYQAQVIPALLAGLSLAYLEIFWRKRIPEVVSMIFVPFLSLVPAIILAHTVLGPLGWTIGKGISFVVLAGLTGPVKWLFGAIFGALYAPLVITGLHHMSNAIDTQLIADTATRTTGLWPMIALSNIAQGSAVFAYYLMNRKNEREAEISLPAAISAYLGVTEPALFGVNLKYIYPFVAGMIGSSAAGLLCTTMNVQANSIGVGGLPGFMAINVKYMGQFFICMAVAIALPMALTVFFRKSNMMTKTEDEVIADRLADESLVGSATTVQTVGHSAVAELSATVTLTSPLTGEAKPLSEAVDPVFAQGVMGQGVLIQPTEGELVSPVDAQVSVLFPTKHAIGLLSVEGVEILMHIGMDTVNLEGKGFTTHVSQGDHVKVGDKLISFDMDLIKEAGYPTETPVIVTNQDAYDVAIEGSLPRHIRRSEDLMIARKN</sequence>
<dbReference type="SUPFAM" id="SSF51261">
    <property type="entry name" value="Duplicated hybrid motif"/>
    <property type="match status" value="1"/>
</dbReference>
<dbReference type="InterPro" id="IPR036878">
    <property type="entry name" value="Glu_permease_IIB"/>
</dbReference>
<dbReference type="RefSeq" id="WP_181459566.1">
    <property type="nucleotide sequence ID" value="NZ_JACEGE010000003.1"/>
</dbReference>
<organism evidence="21 22">
    <name type="scientific">Streptococcus porcinus</name>
    <dbReference type="NCBI Taxonomy" id="1340"/>
    <lineage>
        <taxon>Bacteria</taxon>
        <taxon>Bacillati</taxon>
        <taxon>Bacillota</taxon>
        <taxon>Bacilli</taxon>
        <taxon>Lactobacillales</taxon>
        <taxon>Streptococcaceae</taxon>
        <taxon>Streptococcus</taxon>
    </lineage>
</organism>
<dbReference type="InterPro" id="IPR001996">
    <property type="entry name" value="PTS_IIB_1"/>
</dbReference>
<dbReference type="NCBIfam" id="TIGR00826">
    <property type="entry name" value="EIIB_glc"/>
    <property type="match status" value="1"/>
</dbReference>
<dbReference type="PANTHER" id="PTHR30175:SF4">
    <property type="entry name" value="PTS SYSTEM TREHALOSE-SPECIFIC EIIBC COMPONENT"/>
    <property type="match status" value="1"/>
</dbReference>
<feature type="active site" description="Phosphocysteine intermediate; for EIIB activity" evidence="16">
    <location>
        <position position="27"/>
    </location>
</feature>
<feature type="transmembrane region" description="Helical" evidence="17">
    <location>
        <begin position="112"/>
        <end position="133"/>
    </location>
</feature>
<keyword evidence="5 21" id="KW-0808">Transferase</keyword>
<dbReference type="PANTHER" id="PTHR30175">
    <property type="entry name" value="PHOSPHOTRANSFERASE SYSTEM TRANSPORT PROTEIN"/>
    <property type="match status" value="1"/>
</dbReference>
<evidence type="ECO:0000256" key="15">
    <source>
        <dbReference type="ARBA" id="ARBA00081008"/>
    </source>
</evidence>
<keyword evidence="10 17" id="KW-0472">Membrane</keyword>
<feature type="domain" description="PTS EIIB type-1" evidence="19">
    <location>
        <begin position="5"/>
        <end position="87"/>
    </location>
</feature>
<dbReference type="Gene3D" id="3.30.1360.60">
    <property type="entry name" value="Glucose permease domain IIB"/>
    <property type="match status" value="1"/>
</dbReference>
<evidence type="ECO:0000256" key="14">
    <source>
        <dbReference type="ARBA" id="ARBA00074554"/>
    </source>
</evidence>
<evidence type="ECO:0000259" key="19">
    <source>
        <dbReference type="PROSITE" id="PS51098"/>
    </source>
</evidence>
<dbReference type="InterPro" id="IPR001127">
    <property type="entry name" value="PTS_EIIA_1_perm"/>
</dbReference>
<dbReference type="Pfam" id="PF02378">
    <property type="entry name" value="PTS_EIIC"/>
    <property type="match status" value="1"/>
</dbReference>
<feature type="transmembrane region" description="Helical" evidence="17">
    <location>
        <begin position="380"/>
        <end position="398"/>
    </location>
</feature>
<keyword evidence="2" id="KW-0813">Transport</keyword>
<evidence type="ECO:0000259" key="18">
    <source>
        <dbReference type="PROSITE" id="PS51093"/>
    </source>
</evidence>
<keyword evidence="9 17" id="KW-1133">Transmembrane helix</keyword>
<keyword evidence="7 17" id="KW-0812">Transmembrane</keyword>
<evidence type="ECO:0000256" key="1">
    <source>
        <dbReference type="ARBA" id="ARBA00004651"/>
    </source>
</evidence>
<feature type="transmembrane region" description="Helical" evidence="17">
    <location>
        <begin position="153"/>
        <end position="176"/>
    </location>
</feature>
<feature type="transmembrane region" description="Helical" evidence="17">
    <location>
        <begin position="447"/>
        <end position="469"/>
    </location>
</feature>
<dbReference type="Gene3D" id="2.70.70.10">
    <property type="entry name" value="Glucose Permease (Domain IIA)"/>
    <property type="match status" value="1"/>
</dbReference>
<dbReference type="SUPFAM" id="SSF55604">
    <property type="entry name" value="Glucose permease domain IIB"/>
    <property type="match status" value="1"/>
</dbReference>
<dbReference type="EC" id="2.7.1.211" evidence="11"/>
<dbReference type="Proteomes" id="UP000524462">
    <property type="component" value="Unassembled WGS sequence"/>
</dbReference>
<dbReference type="AlphaFoldDB" id="A0A7V9WQC6"/>
<feature type="transmembrane region" description="Helical" evidence="17">
    <location>
        <begin position="309"/>
        <end position="327"/>
    </location>
</feature>
<evidence type="ECO:0000256" key="7">
    <source>
        <dbReference type="ARBA" id="ARBA00022692"/>
    </source>
</evidence>
<dbReference type="InterPro" id="IPR013013">
    <property type="entry name" value="PTS_EIIC_1"/>
</dbReference>
<evidence type="ECO:0000256" key="6">
    <source>
        <dbReference type="ARBA" id="ARBA00022683"/>
    </source>
</evidence>
<comment type="caution">
    <text evidence="21">The sequence shown here is derived from an EMBL/GenBank/DDBJ whole genome shotgun (WGS) entry which is preliminary data.</text>
</comment>
<evidence type="ECO:0000313" key="21">
    <source>
        <dbReference type="EMBL" id="MBA2795163.1"/>
    </source>
</evidence>
<dbReference type="PROSITE" id="PS51103">
    <property type="entry name" value="PTS_EIIC_TYPE_1"/>
    <property type="match status" value="1"/>
</dbReference>
<dbReference type="FunFam" id="2.70.70.10:FF:000001">
    <property type="entry name" value="PTS system glucose-specific IIA component"/>
    <property type="match status" value="1"/>
</dbReference>
<dbReference type="PROSITE" id="PS00371">
    <property type="entry name" value="PTS_EIIA_TYPE_1_HIS"/>
    <property type="match status" value="1"/>
</dbReference>
<evidence type="ECO:0000256" key="3">
    <source>
        <dbReference type="ARBA" id="ARBA00022475"/>
    </source>
</evidence>
<gene>
    <name evidence="21" type="primary">treP</name>
    <name evidence="21" type="ORF">H1B29_01460</name>
</gene>
<feature type="transmembrane region" description="Helical" evidence="17">
    <location>
        <begin position="232"/>
        <end position="251"/>
    </location>
</feature>
<evidence type="ECO:0000256" key="9">
    <source>
        <dbReference type="ARBA" id="ARBA00022989"/>
    </source>
</evidence>
<dbReference type="NCBIfam" id="TIGR01992">
    <property type="entry name" value="PTS-IIBC-Tre"/>
    <property type="match status" value="1"/>
</dbReference>
<reference evidence="21 22" key="1">
    <citation type="submission" date="2020-07" db="EMBL/GenBank/DDBJ databases">
        <title>Molecular and genomic characterization of Streptococcus porcinus isolated from diseased swine in Brazil.</title>
        <authorList>
            <person name="Moreno L.Z."/>
            <person name="Matajira C.E.C."/>
            <person name="Poor A.P."/>
            <person name="Dutra M.C."/>
            <person name="Moreno A.M."/>
        </authorList>
    </citation>
    <scope>NUCLEOTIDE SEQUENCE [LARGE SCALE GENOMIC DNA]</scope>
    <source>
        <strain evidence="21 22">SP0816-2</strain>
    </source>
</reference>
<dbReference type="NCBIfam" id="NF008236">
    <property type="entry name" value="PRK11007.1"/>
    <property type="match status" value="1"/>
</dbReference>
<comment type="subcellular location">
    <subcellularLocation>
        <location evidence="1">Cell membrane</location>
        <topology evidence="1">Multi-pass membrane protein</topology>
    </subcellularLocation>
</comment>
<keyword evidence="3" id="KW-1003">Cell membrane</keyword>
<dbReference type="FunFam" id="3.30.1360.60:FF:000001">
    <property type="entry name" value="PTS system glucose-specific IIBC component PtsG"/>
    <property type="match status" value="1"/>
</dbReference>
<dbReference type="InterPro" id="IPR011296">
    <property type="entry name" value="PTS_IIBC_treh"/>
</dbReference>
<evidence type="ECO:0000256" key="5">
    <source>
        <dbReference type="ARBA" id="ARBA00022679"/>
    </source>
</evidence>
<dbReference type="EMBL" id="JACEGE010000003">
    <property type="protein sequence ID" value="MBA2795163.1"/>
    <property type="molecule type" value="Genomic_DNA"/>
</dbReference>
<dbReference type="PROSITE" id="PS51098">
    <property type="entry name" value="PTS_EIIB_TYPE_1"/>
    <property type="match status" value="1"/>
</dbReference>
<evidence type="ECO:0000256" key="2">
    <source>
        <dbReference type="ARBA" id="ARBA00022448"/>
    </source>
</evidence>
<keyword evidence="8" id="KW-0418">Kinase</keyword>
<feature type="domain" description="PTS EIIC type-1" evidence="20">
    <location>
        <begin position="107"/>
        <end position="485"/>
    </location>
</feature>
<feature type="transmembrane region" description="Helical" evidence="17">
    <location>
        <begin position="188"/>
        <end position="209"/>
    </location>
</feature>